<proteinExistence type="predicted"/>
<organism evidence="2 3">
    <name type="scientific">Paenibacillus chungangensis</name>
    <dbReference type="NCBI Taxonomy" id="696535"/>
    <lineage>
        <taxon>Bacteria</taxon>
        <taxon>Bacillati</taxon>
        <taxon>Bacillota</taxon>
        <taxon>Bacilli</taxon>
        <taxon>Bacillales</taxon>
        <taxon>Paenibacillaceae</taxon>
        <taxon>Paenibacillus</taxon>
    </lineage>
</organism>
<name>A0ABW3HV84_9BACL</name>
<gene>
    <name evidence="2" type="ORF">ACFQ2I_18825</name>
</gene>
<dbReference type="InterPro" id="IPR011050">
    <property type="entry name" value="Pectin_lyase_fold/virulence"/>
</dbReference>
<dbReference type="InterPro" id="IPR039448">
    <property type="entry name" value="Beta_helix"/>
</dbReference>
<dbReference type="RefSeq" id="WP_377566950.1">
    <property type="nucleotide sequence ID" value="NZ_JBHTJZ010000035.1"/>
</dbReference>
<dbReference type="SMART" id="SM00710">
    <property type="entry name" value="PbH1"/>
    <property type="match status" value="6"/>
</dbReference>
<sequence>MQLPNFDQHATYIIDLNKFGIKNDGTAPQATRLGINNALLWAKAQGYNHIVLPGGTYLIDLDTSDISRSAGIVMQSGIHFQLSPDAEIHLQGNTSPNYNMIYMKGVHNVKLSGGKIIGDKKAHQYEMRVAFMRGGVNPDGSLNNNPNWIRSEVIDRYANPGLLSHFRLWEIDGVDAAGYQFYQYRDRVSRFTLAGYRTNGLFAPGAPTGRGWFLDDINLNNKMVFAIQLSSPLTNAEIASIKAKVDNMYYTHEGGHGVGIYGGNRIQIENVDISNCTGDGIFTNWEQYYSDPSLYTQEQMGGNLQINDCLIHHCRRQGISICSTNDVHILRNKIHDIGYEDDGVTTDFRNGTPPMFGIDIESMVGESNIPYQTPDQPDGLELNYRIAIQDNYIYNNVRGHFVNADGNYIMLQGNTFKGWNVGGIISHSTQQSVKFIDNTFIGSLLVVEGDSVVDGALFQGGTLKLANTKGAVVQNVKMKDASFSGSAIYGYFGTPAVNVGTGVFTLPSAHGMGNGAKLVFEEWVGRLPGGISVDKLYYTVNITSNSFQVSESPGGPPVMPEDAGEGNFNVSRYNYGRCYLNHILLERDWREDSSLQPNFNILTSGIVMKNITVKNYDMQIMVPAKYAGRPNVIEGLTLIEGAVRFEASSVSSSEFMRMKTGVFGGKDVELGLDSANFTRQIDIRNSKFVNVGVQLNGNSLIIGSAFLDAAIGKGNTDNKAVVLNSFLERSKVNAYWLNKENSLTLASLVLKATTVSGSDPYLKLLNNVELEN</sequence>
<protein>
    <submittedName>
        <fullName evidence="2">Right-handed parallel beta-helix repeat-containing protein</fullName>
    </submittedName>
</protein>
<dbReference type="Proteomes" id="UP001596989">
    <property type="component" value="Unassembled WGS sequence"/>
</dbReference>
<dbReference type="Pfam" id="PF13229">
    <property type="entry name" value="Beta_helix"/>
    <property type="match status" value="1"/>
</dbReference>
<dbReference type="InterPro" id="IPR006626">
    <property type="entry name" value="PbH1"/>
</dbReference>
<keyword evidence="3" id="KW-1185">Reference proteome</keyword>
<accession>A0ABW3HV84</accession>
<evidence type="ECO:0000313" key="2">
    <source>
        <dbReference type="EMBL" id="MFD0961410.1"/>
    </source>
</evidence>
<comment type="caution">
    <text evidence="2">The sequence shown here is derived from an EMBL/GenBank/DDBJ whole genome shotgun (WGS) entry which is preliminary data.</text>
</comment>
<dbReference type="EMBL" id="JBHTJZ010000035">
    <property type="protein sequence ID" value="MFD0961410.1"/>
    <property type="molecule type" value="Genomic_DNA"/>
</dbReference>
<feature type="domain" description="Right handed beta helix" evidence="1">
    <location>
        <begin position="244"/>
        <end position="440"/>
    </location>
</feature>
<dbReference type="Gene3D" id="2.160.20.10">
    <property type="entry name" value="Single-stranded right-handed beta-helix, Pectin lyase-like"/>
    <property type="match status" value="2"/>
</dbReference>
<evidence type="ECO:0000259" key="1">
    <source>
        <dbReference type="Pfam" id="PF13229"/>
    </source>
</evidence>
<dbReference type="InterPro" id="IPR012334">
    <property type="entry name" value="Pectin_lyas_fold"/>
</dbReference>
<reference evidence="3" key="1">
    <citation type="journal article" date="2019" name="Int. J. Syst. Evol. Microbiol.">
        <title>The Global Catalogue of Microorganisms (GCM) 10K type strain sequencing project: providing services to taxonomists for standard genome sequencing and annotation.</title>
        <authorList>
            <consortium name="The Broad Institute Genomics Platform"/>
            <consortium name="The Broad Institute Genome Sequencing Center for Infectious Disease"/>
            <person name="Wu L."/>
            <person name="Ma J."/>
        </authorList>
    </citation>
    <scope>NUCLEOTIDE SEQUENCE [LARGE SCALE GENOMIC DNA]</scope>
    <source>
        <strain evidence="3">CCUG 59129</strain>
    </source>
</reference>
<evidence type="ECO:0000313" key="3">
    <source>
        <dbReference type="Proteomes" id="UP001596989"/>
    </source>
</evidence>
<dbReference type="SUPFAM" id="SSF51126">
    <property type="entry name" value="Pectin lyase-like"/>
    <property type="match status" value="1"/>
</dbReference>